<sequence length="209" mass="23551">KCESIITGGAIDSPWTQVAIWIQLPTLIPSDIKCLLITDSDGNVQSIFEDVYVDPNDYFKIPNYVANQGFSYKFAFYSGPPNDGSSCSGNFLDETTYFMADITNNPWLIGRTKYSVRIKVQVSEKEAALGMLVLYNHNYVYKYEEYHIDKRDNDGFYYIDYLVYKSAIYTFCALPAGGSCDACEFALIPTMAGSPWIITWMGSCDMQCG</sequence>
<accession>A0ABN7W0Q6</accession>
<organism evidence="1 2">
    <name type="scientific">Gigaspora margarita</name>
    <dbReference type="NCBI Taxonomy" id="4874"/>
    <lineage>
        <taxon>Eukaryota</taxon>
        <taxon>Fungi</taxon>
        <taxon>Fungi incertae sedis</taxon>
        <taxon>Mucoromycota</taxon>
        <taxon>Glomeromycotina</taxon>
        <taxon>Glomeromycetes</taxon>
        <taxon>Diversisporales</taxon>
        <taxon>Gigasporaceae</taxon>
        <taxon>Gigaspora</taxon>
    </lineage>
</organism>
<protein>
    <submittedName>
        <fullName evidence="1">806_t:CDS:1</fullName>
    </submittedName>
</protein>
<gene>
    <name evidence="1" type="ORF">GMARGA_LOCUS24996</name>
</gene>
<evidence type="ECO:0000313" key="1">
    <source>
        <dbReference type="EMBL" id="CAG8809955.1"/>
    </source>
</evidence>
<name>A0ABN7W0Q6_GIGMA</name>
<comment type="caution">
    <text evidence="1">The sequence shown here is derived from an EMBL/GenBank/DDBJ whole genome shotgun (WGS) entry which is preliminary data.</text>
</comment>
<keyword evidence="2" id="KW-1185">Reference proteome</keyword>
<feature type="non-terminal residue" evidence="1">
    <location>
        <position position="1"/>
    </location>
</feature>
<evidence type="ECO:0000313" key="2">
    <source>
        <dbReference type="Proteomes" id="UP000789901"/>
    </source>
</evidence>
<proteinExistence type="predicted"/>
<dbReference type="Proteomes" id="UP000789901">
    <property type="component" value="Unassembled WGS sequence"/>
</dbReference>
<dbReference type="EMBL" id="CAJVQB010027109">
    <property type="protein sequence ID" value="CAG8809955.1"/>
    <property type="molecule type" value="Genomic_DNA"/>
</dbReference>
<reference evidence="1 2" key="1">
    <citation type="submission" date="2021-06" db="EMBL/GenBank/DDBJ databases">
        <authorList>
            <person name="Kallberg Y."/>
            <person name="Tangrot J."/>
            <person name="Rosling A."/>
        </authorList>
    </citation>
    <scope>NUCLEOTIDE SEQUENCE [LARGE SCALE GENOMIC DNA]</scope>
    <source>
        <strain evidence="1 2">120-4 pot B 10/14</strain>
    </source>
</reference>